<evidence type="ECO:0000313" key="4">
    <source>
        <dbReference type="EMBL" id="MBC9794691.1"/>
    </source>
</evidence>
<dbReference type="AlphaFoldDB" id="A0A926JP68"/>
<sequence>MHEAGTKIGFEATSIDRILNTAQLSKGAFYHHFKNKKELGLAVISKKIQKRIYDGMIKPLTEKYENETVDLLKGVFVKRINRTSGIF</sequence>
<dbReference type="GO" id="GO:0003677">
    <property type="term" value="F:DNA binding"/>
    <property type="evidence" value="ECO:0007669"/>
    <property type="project" value="UniProtKB-UniRule"/>
</dbReference>
<accession>A0A926JP68</accession>
<dbReference type="SUPFAM" id="SSF46689">
    <property type="entry name" value="Homeodomain-like"/>
    <property type="match status" value="1"/>
</dbReference>
<dbReference type="Gene3D" id="1.10.357.10">
    <property type="entry name" value="Tetracycline Repressor, domain 2"/>
    <property type="match status" value="1"/>
</dbReference>
<feature type="domain" description="HTH tetR-type" evidence="3">
    <location>
        <begin position="1"/>
        <end position="51"/>
    </location>
</feature>
<protein>
    <submittedName>
        <fullName evidence="4">TetR/AcrR family transcriptional regulator</fullName>
    </submittedName>
</protein>
<comment type="caution">
    <text evidence="4">The sequence shown here is derived from an EMBL/GenBank/DDBJ whole genome shotgun (WGS) entry which is preliminary data.</text>
</comment>
<evidence type="ECO:0000259" key="3">
    <source>
        <dbReference type="PROSITE" id="PS50977"/>
    </source>
</evidence>
<dbReference type="PROSITE" id="PS01081">
    <property type="entry name" value="HTH_TETR_1"/>
    <property type="match status" value="1"/>
</dbReference>
<reference evidence="4 5" key="1">
    <citation type="submission" date="2020-09" db="EMBL/GenBank/DDBJ databases">
        <title>Sinomicrobium weinanense sp. nov., a halophilic bacteria isolated from saline-alkali soil.</title>
        <authorList>
            <person name="Wu P."/>
            <person name="Ren H."/>
            <person name="Mei Y."/>
            <person name="Liang Y."/>
            <person name="Chen Z."/>
        </authorList>
    </citation>
    <scope>NUCLEOTIDE SEQUENCE [LARGE SCALE GENOMIC DNA]</scope>
    <source>
        <strain evidence="4 5">FJxs</strain>
    </source>
</reference>
<evidence type="ECO:0000256" key="2">
    <source>
        <dbReference type="PROSITE-ProRule" id="PRU00335"/>
    </source>
</evidence>
<feature type="DNA-binding region" description="H-T-H motif" evidence="2">
    <location>
        <begin position="14"/>
        <end position="33"/>
    </location>
</feature>
<dbReference type="InterPro" id="IPR009057">
    <property type="entry name" value="Homeodomain-like_sf"/>
</dbReference>
<proteinExistence type="predicted"/>
<keyword evidence="5" id="KW-1185">Reference proteome</keyword>
<dbReference type="PROSITE" id="PS50977">
    <property type="entry name" value="HTH_TETR_2"/>
    <property type="match status" value="1"/>
</dbReference>
<dbReference type="PANTHER" id="PTHR43479">
    <property type="entry name" value="ACREF/ENVCD OPERON REPRESSOR-RELATED"/>
    <property type="match status" value="1"/>
</dbReference>
<dbReference type="InterPro" id="IPR050624">
    <property type="entry name" value="HTH-type_Tx_Regulator"/>
</dbReference>
<dbReference type="InterPro" id="IPR023772">
    <property type="entry name" value="DNA-bd_HTH_TetR-type_CS"/>
</dbReference>
<dbReference type="RefSeq" id="WP_187963847.1">
    <property type="nucleotide sequence ID" value="NZ_JACVDC010000002.1"/>
</dbReference>
<keyword evidence="1 2" id="KW-0238">DNA-binding</keyword>
<dbReference type="PANTHER" id="PTHR43479:SF11">
    <property type="entry name" value="ACREF_ENVCD OPERON REPRESSOR-RELATED"/>
    <property type="match status" value="1"/>
</dbReference>
<dbReference type="Pfam" id="PF00440">
    <property type="entry name" value="TetR_N"/>
    <property type="match status" value="1"/>
</dbReference>
<dbReference type="InterPro" id="IPR001647">
    <property type="entry name" value="HTH_TetR"/>
</dbReference>
<organism evidence="4 5">
    <name type="scientific">Sinomicrobium weinanense</name>
    <dbReference type="NCBI Taxonomy" id="2842200"/>
    <lineage>
        <taxon>Bacteria</taxon>
        <taxon>Pseudomonadati</taxon>
        <taxon>Bacteroidota</taxon>
        <taxon>Flavobacteriia</taxon>
        <taxon>Flavobacteriales</taxon>
        <taxon>Flavobacteriaceae</taxon>
        <taxon>Sinomicrobium</taxon>
    </lineage>
</organism>
<dbReference type="Proteomes" id="UP000653730">
    <property type="component" value="Unassembled WGS sequence"/>
</dbReference>
<dbReference type="EMBL" id="JACVDC010000002">
    <property type="protein sequence ID" value="MBC9794691.1"/>
    <property type="molecule type" value="Genomic_DNA"/>
</dbReference>
<evidence type="ECO:0000313" key="5">
    <source>
        <dbReference type="Proteomes" id="UP000653730"/>
    </source>
</evidence>
<name>A0A926JP68_9FLAO</name>
<evidence type="ECO:0000256" key="1">
    <source>
        <dbReference type="ARBA" id="ARBA00023125"/>
    </source>
</evidence>
<gene>
    <name evidence="4" type="ORF">IBL28_01825</name>
</gene>